<dbReference type="RefSeq" id="WP_182853993.1">
    <property type="nucleotide sequence ID" value="NZ_WMLF01000025.1"/>
</dbReference>
<accession>A0ABR6EB60</accession>
<dbReference type="Proteomes" id="UP000766698">
    <property type="component" value="Unassembled WGS sequence"/>
</dbReference>
<evidence type="ECO:0000313" key="3">
    <source>
        <dbReference type="Proteomes" id="UP000766698"/>
    </source>
</evidence>
<evidence type="ECO:0000313" key="2">
    <source>
        <dbReference type="EMBL" id="MBB1242569.1"/>
    </source>
</evidence>
<keyword evidence="1" id="KW-0812">Transmembrane</keyword>
<reference evidence="3" key="1">
    <citation type="journal article" date="2020" name="Syst. Appl. Microbiol.">
        <title>Streptomyces alkaliterrae sp. nov., isolated from an alkaline soil, and emended descriptions of Streptomyces alkaliphilus, Streptomyces calidiresistens and Streptomyces durbertensis.</title>
        <authorList>
            <person name="Swiecimska M."/>
            <person name="Golinska P."/>
            <person name="Nouioui I."/>
            <person name="Wypij M."/>
            <person name="Rai M."/>
            <person name="Sangal V."/>
            <person name="Goodfellow M."/>
        </authorList>
    </citation>
    <scope>NUCLEOTIDE SEQUENCE [LARGE SCALE GENOMIC DNA]</scope>
    <source>
        <strain evidence="3">DSM 104538</strain>
    </source>
</reference>
<dbReference type="EMBL" id="WMLF01000025">
    <property type="protein sequence ID" value="MBB1242569.1"/>
    <property type="molecule type" value="Genomic_DNA"/>
</dbReference>
<protein>
    <recommendedName>
        <fullName evidence="4">Secreted protein</fullName>
    </recommendedName>
</protein>
<evidence type="ECO:0000256" key="1">
    <source>
        <dbReference type="SAM" id="Phobius"/>
    </source>
</evidence>
<organism evidence="2 3">
    <name type="scientific">Streptomyces durbertensis</name>
    <dbReference type="NCBI Taxonomy" id="2448886"/>
    <lineage>
        <taxon>Bacteria</taxon>
        <taxon>Bacillati</taxon>
        <taxon>Actinomycetota</taxon>
        <taxon>Actinomycetes</taxon>
        <taxon>Kitasatosporales</taxon>
        <taxon>Streptomycetaceae</taxon>
        <taxon>Streptomyces</taxon>
    </lineage>
</organism>
<feature type="transmembrane region" description="Helical" evidence="1">
    <location>
        <begin position="16"/>
        <end position="37"/>
    </location>
</feature>
<keyword evidence="1" id="KW-0472">Membrane</keyword>
<comment type="caution">
    <text evidence="2">The sequence shown here is derived from an EMBL/GenBank/DDBJ whole genome shotgun (WGS) entry which is preliminary data.</text>
</comment>
<evidence type="ECO:0008006" key="4">
    <source>
        <dbReference type="Google" id="ProtNLM"/>
    </source>
</evidence>
<keyword evidence="1" id="KW-1133">Transmembrane helix</keyword>
<proteinExistence type="predicted"/>
<keyword evidence="3" id="KW-1185">Reference proteome</keyword>
<name>A0ABR6EB60_9ACTN</name>
<sequence>MSARTHTPTPPAVRALPWWALLPSLAAFAGLLALLAVGSGAGEATGGEWAATQAVGQLVEQLRQTFAG</sequence>
<gene>
    <name evidence="2" type="ORF">GL263_03135</name>
</gene>